<dbReference type="PANTHER" id="PTHR14009">
    <property type="entry name" value="LEUCINE ZIPPER-EF-HAND CONTAINING TRANSMEMBRANE PROTEIN"/>
    <property type="match status" value="1"/>
</dbReference>
<organism evidence="3 4">
    <name type="scientific">Helianthus annuus</name>
    <name type="common">Common sunflower</name>
    <dbReference type="NCBI Taxonomy" id="4232"/>
    <lineage>
        <taxon>Eukaryota</taxon>
        <taxon>Viridiplantae</taxon>
        <taxon>Streptophyta</taxon>
        <taxon>Embryophyta</taxon>
        <taxon>Tracheophyta</taxon>
        <taxon>Spermatophyta</taxon>
        <taxon>Magnoliopsida</taxon>
        <taxon>eudicotyledons</taxon>
        <taxon>Gunneridae</taxon>
        <taxon>Pentapetalae</taxon>
        <taxon>asterids</taxon>
        <taxon>campanulids</taxon>
        <taxon>Asterales</taxon>
        <taxon>Asteraceae</taxon>
        <taxon>Asteroideae</taxon>
        <taxon>Heliantheae alliance</taxon>
        <taxon>Heliantheae</taxon>
        <taxon>Helianthus</taxon>
    </lineage>
</organism>
<dbReference type="InterPro" id="IPR044202">
    <property type="entry name" value="LETM1/MDM38-like"/>
</dbReference>
<reference evidence="3" key="2">
    <citation type="submission" date="2017-02" db="EMBL/GenBank/DDBJ databases">
        <title>Sunflower complete genome.</title>
        <authorList>
            <person name="Langlade N."/>
            <person name="Munos S."/>
        </authorList>
    </citation>
    <scope>NUCLEOTIDE SEQUENCE [LARGE SCALE GENOMIC DNA]</scope>
    <source>
        <tissue evidence="3">Leaves</tissue>
    </source>
</reference>
<proteinExistence type="predicted"/>
<dbReference type="GO" id="GO:0005743">
    <property type="term" value="C:mitochondrial inner membrane"/>
    <property type="evidence" value="ECO:0007669"/>
    <property type="project" value="InterPro"/>
</dbReference>
<sequence length="150" mass="17153">MLMIQVFLTGTRLLFIDVADFIGLLAKRLHGKKITSREKRKIKRTLHDIINLVPITIIMIIPVSIILYLLPKCVSIHVKMFRVEIVCLCDQMSAVGHAAVLAAINKYVPSMIPSPYSSERLNLVRQFKRIKKMQVESWAFEDKSFTVAMP</sequence>
<name>A0A251RW23_HELAN</name>
<dbReference type="OMA" id="ESWAFED"/>
<keyword evidence="1" id="KW-0472">Membrane</keyword>
<keyword evidence="4" id="KW-1185">Reference proteome</keyword>
<reference evidence="2" key="3">
    <citation type="submission" date="2020-06" db="EMBL/GenBank/DDBJ databases">
        <title>Helianthus annuus Genome sequencing and assembly Release 2.</title>
        <authorList>
            <person name="Gouzy J."/>
            <person name="Langlade N."/>
            <person name="Munos S."/>
        </authorList>
    </citation>
    <scope>NUCLEOTIDE SEQUENCE</scope>
    <source>
        <tissue evidence="2">Leaves</tissue>
    </source>
</reference>
<dbReference type="PANTHER" id="PTHR14009:SF13">
    <property type="entry name" value="LETM1 DOMAIN-CONTAINING PROTEIN 1"/>
    <property type="match status" value="1"/>
</dbReference>
<evidence type="ECO:0000313" key="2">
    <source>
        <dbReference type="EMBL" id="KAF5758239.1"/>
    </source>
</evidence>
<dbReference type="Gramene" id="mRNA:HanXRQr2_Chr16g0727011">
    <property type="protein sequence ID" value="mRNA:HanXRQr2_Chr16g0727011"/>
    <property type="gene ID" value="HanXRQr2_Chr16g0727011"/>
</dbReference>
<reference evidence="2 4" key="1">
    <citation type="journal article" date="2017" name="Nature">
        <title>The sunflower genome provides insights into oil metabolism, flowering and Asterid evolution.</title>
        <authorList>
            <person name="Badouin H."/>
            <person name="Gouzy J."/>
            <person name="Grassa C.J."/>
            <person name="Murat F."/>
            <person name="Staton S.E."/>
            <person name="Cottret L."/>
            <person name="Lelandais-Briere C."/>
            <person name="Owens G.L."/>
            <person name="Carrere S."/>
            <person name="Mayjonade B."/>
            <person name="Legrand L."/>
            <person name="Gill N."/>
            <person name="Kane N.C."/>
            <person name="Bowers J.E."/>
            <person name="Hubner S."/>
            <person name="Bellec A."/>
            <person name="Berard A."/>
            <person name="Berges H."/>
            <person name="Blanchet N."/>
            <person name="Boniface M.C."/>
            <person name="Brunel D."/>
            <person name="Catrice O."/>
            <person name="Chaidir N."/>
            <person name="Claudel C."/>
            <person name="Donnadieu C."/>
            <person name="Faraut T."/>
            <person name="Fievet G."/>
            <person name="Helmstetter N."/>
            <person name="King M."/>
            <person name="Knapp S.J."/>
            <person name="Lai Z."/>
            <person name="Le Paslier M.C."/>
            <person name="Lippi Y."/>
            <person name="Lorenzon L."/>
            <person name="Mandel J.R."/>
            <person name="Marage G."/>
            <person name="Marchand G."/>
            <person name="Marquand E."/>
            <person name="Bret-Mestries E."/>
            <person name="Morien E."/>
            <person name="Nambeesan S."/>
            <person name="Nguyen T."/>
            <person name="Pegot-Espagnet P."/>
            <person name="Pouilly N."/>
            <person name="Raftis F."/>
            <person name="Sallet E."/>
            <person name="Schiex T."/>
            <person name="Thomas J."/>
            <person name="Vandecasteele C."/>
            <person name="Vares D."/>
            <person name="Vear F."/>
            <person name="Vautrin S."/>
            <person name="Crespi M."/>
            <person name="Mangin B."/>
            <person name="Burke J.M."/>
            <person name="Salse J."/>
            <person name="Munos S."/>
            <person name="Vincourt P."/>
            <person name="Rieseberg L.H."/>
            <person name="Langlade N.B."/>
        </authorList>
    </citation>
    <scope>NUCLEOTIDE SEQUENCE [LARGE SCALE GENOMIC DNA]</scope>
    <source>
        <strain evidence="4">cv. SF193</strain>
        <tissue evidence="2">Leaves</tissue>
    </source>
</reference>
<keyword evidence="1" id="KW-0812">Transmembrane</keyword>
<dbReference type="EMBL" id="MNCJ02000331">
    <property type="protein sequence ID" value="KAF5758239.1"/>
    <property type="molecule type" value="Genomic_DNA"/>
</dbReference>
<feature type="transmembrane region" description="Helical" evidence="1">
    <location>
        <begin position="46"/>
        <end position="70"/>
    </location>
</feature>
<evidence type="ECO:0000313" key="3">
    <source>
        <dbReference type="EMBL" id="OTF90588.1"/>
    </source>
</evidence>
<dbReference type="AlphaFoldDB" id="A0A251RW23"/>
<evidence type="ECO:0000313" key="4">
    <source>
        <dbReference type="Proteomes" id="UP000215914"/>
    </source>
</evidence>
<dbReference type="EMBL" id="CM007905">
    <property type="protein sequence ID" value="OTF90588.1"/>
    <property type="molecule type" value="Genomic_DNA"/>
</dbReference>
<dbReference type="Proteomes" id="UP000215914">
    <property type="component" value="Chromosome 16"/>
</dbReference>
<accession>A0A251RW23</accession>
<dbReference type="InParanoid" id="A0A251RW23"/>
<keyword evidence="1" id="KW-1133">Transmembrane helix</keyword>
<gene>
    <name evidence="3" type="ORF">HannXRQ_Chr16g0501251</name>
    <name evidence="2" type="ORF">HanXRQr2_Chr16g0727011</name>
</gene>
<evidence type="ECO:0000256" key="1">
    <source>
        <dbReference type="SAM" id="Phobius"/>
    </source>
</evidence>
<dbReference type="STRING" id="4232.A0A251RW23"/>
<protein>
    <submittedName>
        <fullName evidence="3">Putative LETM1-like protein</fullName>
    </submittedName>
</protein>
<feature type="transmembrane region" description="Helical" evidence="1">
    <location>
        <begin position="6"/>
        <end position="26"/>
    </location>
</feature>